<dbReference type="AlphaFoldDB" id="A0A8B6GEB5"/>
<comment type="similarity">
    <text evidence="1">Belongs to the N-acetylmuramoyl-L-alanine amidase 2 family.</text>
</comment>
<proteinExistence type="inferred from homology"/>
<dbReference type="InterPro" id="IPR002502">
    <property type="entry name" value="Amidase_domain"/>
</dbReference>
<dbReference type="Pfam" id="PF01510">
    <property type="entry name" value="Amidase_2"/>
    <property type="match status" value="1"/>
</dbReference>
<dbReference type="InterPro" id="IPR015510">
    <property type="entry name" value="PGRP"/>
</dbReference>
<comment type="caution">
    <text evidence="7">The sequence shown here is derived from an EMBL/GenBank/DDBJ whole genome shotgun (WGS) entry which is preliminary data.</text>
</comment>
<keyword evidence="4" id="KW-0732">Signal</keyword>
<dbReference type="FunFam" id="3.40.80.10:FF:000001">
    <property type="entry name" value="Peptidoglycan recognition protein 1"/>
    <property type="match status" value="1"/>
</dbReference>
<evidence type="ECO:0000256" key="3">
    <source>
        <dbReference type="SAM" id="MobiDB-lite"/>
    </source>
</evidence>
<protein>
    <submittedName>
        <fullName evidence="7">Peptidoglycan recognition protein</fullName>
    </submittedName>
</protein>
<evidence type="ECO:0000256" key="1">
    <source>
        <dbReference type="ARBA" id="ARBA00007553"/>
    </source>
</evidence>
<feature type="domain" description="Peptidoglycan recognition protein family" evidence="6">
    <location>
        <begin position="134"/>
        <end position="276"/>
    </location>
</feature>
<organism evidence="7 8">
    <name type="scientific">Mytilus galloprovincialis</name>
    <name type="common">Mediterranean mussel</name>
    <dbReference type="NCBI Taxonomy" id="29158"/>
    <lineage>
        <taxon>Eukaryota</taxon>
        <taxon>Metazoa</taxon>
        <taxon>Spiralia</taxon>
        <taxon>Lophotrochozoa</taxon>
        <taxon>Mollusca</taxon>
        <taxon>Bivalvia</taxon>
        <taxon>Autobranchia</taxon>
        <taxon>Pteriomorphia</taxon>
        <taxon>Mytilida</taxon>
        <taxon>Mytiloidea</taxon>
        <taxon>Mytilidae</taxon>
        <taxon>Mytilinae</taxon>
        <taxon>Mytilus</taxon>
    </lineage>
</organism>
<dbReference type="GO" id="GO:0008270">
    <property type="term" value="F:zinc ion binding"/>
    <property type="evidence" value="ECO:0007669"/>
    <property type="project" value="InterPro"/>
</dbReference>
<feature type="region of interest" description="Disordered" evidence="3">
    <location>
        <begin position="38"/>
        <end position="84"/>
    </location>
</feature>
<feature type="chain" id="PRO_5032575183" evidence="4">
    <location>
        <begin position="25"/>
        <end position="300"/>
    </location>
</feature>
<accession>A0A8B6GEB5</accession>
<dbReference type="Gene3D" id="3.40.80.10">
    <property type="entry name" value="Peptidoglycan recognition protein-like"/>
    <property type="match status" value="1"/>
</dbReference>
<feature type="compositionally biased region" description="Gly residues" evidence="3">
    <location>
        <begin position="38"/>
        <end position="81"/>
    </location>
</feature>
<dbReference type="SMART" id="SM00644">
    <property type="entry name" value="Ami_2"/>
    <property type="match status" value="1"/>
</dbReference>
<name>A0A8B6GEB5_MYTGA</name>
<dbReference type="PANTHER" id="PTHR11022:SF41">
    <property type="entry name" value="PEPTIDOGLYCAN-RECOGNITION PROTEIN LC-RELATED"/>
    <property type="match status" value="1"/>
</dbReference>
<evidence type="ECO:0000259" key="5">
    <source>
        <dbReference type="SMART" id="SM00644"/>
    </source>
</evidence>
<dbReference type="Proteomes" id="UP000596742">
    <property type="component" value="Unassembled WGS sequence"/>
</dbReference>
<dbReference type="InterPro" id="IPR036505">
    <property type="entry name" value="Amidase/PGRP_sf"/>
</dbReference>
<feature type="signal peptide" evidence="4">
    <location>
        <begin position="1"/>
        <end position="24"/>
    </location>
</feature>
<dbReference type="CDD" id="cd06583">
    <property type="entry name" value="PGRP"/>
    <property type="match status" value="1"/>
</dbReference>
<dbReference type="InterPro" id="IPR006619">
    <property type="entry name" value="PGRP_domain_met/bac"/>
</dbReference>
<dbReference type="GO" id="GO:0008745">
    <property type="term" value="F:N-acetylmuramoyl-L-alanine amidase activity"/>
    <property type="evidence" value="ECO:0007669"/>
    <property type="project" value="InterPro"/>
</dbReference>
<feature type="domain" description="N-acetylmuramoyl-L-alanine amidase" evidence="5">
    <location>
        <begin position="150"/>
        <end position="282"/>
    </location>
</feature>
<reference evidence="7" key="1">
    <citation type="submission" date="2018-11" db="EMBL/GenBank/DDBJ databases">
        <authorList>
            <person name="Alioto T."/>
            <person name="Alioto T."/>
        </authorList>
    </citation>
    <scope>NUCLEOTIDE SEQUENCE</scope>
</reference>
<dbReference type="PANTHER" id="PTHR11022">
    <property type="entry name" value="PEPTIDOGLYCAN RECOGNITION PROTEIN"/>
    <property type="match status" value="1"/>
</dbReference>
<evidence type="ECO:0000259" key="6">
    <source>
        <dbReference type="SMART" id="SM00701"/>
    </source>
</evidence>
<evidence type="ECO:0000256" key="2">
    <source>
        <dbReference type="ARBA" id="ARBA00022859"/>
    </source>
</evidence>
<sequence>MFLKNTCMLLLLTVFLGIYPGSIDMCVRSGGSGIGGGNSGLGNGGTNTGSGSGSTGSESGGTNSGNGSGGTDSGSGDGSSGEGDQRCSDIGGVCQDDSGKCGGSYYSGKCSGGANNRCCTTTAIEKDTNDCSGVTIISRDSWGARRTKSSSSIKVPVLNIYIHHTVTGYCSSFSVCISRMKQIQNGHMDDTGYDDIGYSFLVGDDGKIYEGRGWGRVGSHTKGYNRKGFGISFIGNFMTLEPNTVALNAAKALIQCGINNGKISTSYYLYGHRDTKATKCPGDKLYDMIKLWPHYYHRIP</sequence>
<dbReference type="GO" id="GO:0009253">
    <property type="term" value="P:peptidoglycan catabolic process"/>
    <property type="evidence" value="ECO:0007669"/>
    <property type="project" value="InterPro"/>
</dbReference>
<dbReference type="SUPFAM" id="SSF55846">
    <property type="entry name" value="N-acetylmuramoyl-L-alanine amidase-like"/>
    <property type="match status" value="1"/>
</dbReference>
<gene>
    <name evidence="7" type="ORF">MGAL_10B054610</name>
</gene>
<evidence type="ECO:0000256" key="4">
    <source>
        <dbReference type="SAM" id="SignalP"/>
    </source>
</evidence>
<dbReference type="GO" id="GO:0002376">
    <property type="term" value="P:immune system process"/>
    <property type="evidence" value="ECO:0007669"/>
    <property type="project" value="UniProtKB-KW"/>
</dbReference>
<dbReference type="EMBL" id="UYJE01008294">
    <property type="protein sequence ID" value="VDI62794.1"/>
    <property type="molecule type" value="Genomic_DNA"/>
</dbReference>
<dbReference type="OrthoDB" id="10001926at2759"/>
<dbReference type="SMART" id="SM00701">
    <property type="entry name" value="PGRP"/>
    <property type="match status" value="1"/>
</dbReference>
<keyword evidence="8" id="KW-1185">Reference proteome</keyword>
<evidence type="ECO:0000313" key="7">
    <source>
        <dbReference type="EMBL" id="VDI62794.1"/>
    </source>
</evidence>
<evidence type="ECO:0000313" key="8">
    <source>
        <dbReference type="Proteomes" id="UP000596742"/>
    </source>
</evidence>
<keyword evidence="2" id="KW-0391">Immunity</keyword>